<accession>A0A420DY19</accession>
<dbReference type="Proteomes" id="UP000285780">
    <property type="component" value="Unassembled WGS sequence"/>
</dbReference>
<keyword evidence="1" id="KW-0732">Signal</keyword>
<gene>
    <name evidence="2" type="ORF">C8N26_2713</name>
</gene>
<comment type="caution">
    <text evidence="2">The sequence shown here is derived from an EMBL/GenBank/DDBJ whole genome shotgun (WGS) entry which is preliminary data.</text>
</comment>
<dbReference type="InterPro" id="IPR036249">
    <property type="entry name" value="Thioredoxin-like_sf"/>
</dbReference>
<dbReference type="CDD" id="cd02947">
    <property type="entry name" value="TRX_family"/>
    <property type="match status" value="1"/>
</dbReference>
<evidence type="ECO:0000313" key="2">
    <source>
        <dbReference type="EMBL" id="RKF02724.1"/>
    </source>
</evidence>
<dbReference type="EMBL" id="RAQM01000014">
    <property type="protein sequence ID" value="RKF02724.1"/>
    <property type="molecule type" value="Genomic_DNA"/>
</dbReference>
<protein>
    <submittedName>
        <fullName evidence="2">Thioredoxin-like protein</fullName>
    </submittedName>
</protein>
<name>A0A420DY19_9FLAO</name>
<dbReference type="RefSeq" id="WP_120187683.1">
    <property type="nucleotide sequence ID" value="NZ_RAQM01000014.1"/>
</dbReference>
<dbReference type="PANTHER" id="PTHR15337:SF11">
    <property type="entry name" value="THIOREDOXIN DOMAIN-CONTAINING PROTEIN"/>
    <property type="match status" value="1"/>
</dbReference>
<reference evidence="2 3" key="1">
    <citation type="submission" date="2018-09" db="EMBL/GenBank/DDBJ databases">
        <title>Genomic Encyclopedia of Archaeal and Bacterial Type Strains, Phase II (KMG-II): from individual species to whole genera.</title>
        <authorList>
            <person name="Goeker M."/>
        </authorList>
    </citation>
    <scope>NUCLEOTIDE SEQUENCE [LARGE SCALE GENOMIC DNA]</scope>
    <source>
        <strain evidence="2 3">DSM 16505</strain>
    </source>
</reference>
<dbReference type="SUPFAM" id="SSF52833">
    <property type="entry name" value="Thioredoxin-like"/>
    <property type="match status" value="1"/>
</dbReference>
<evidence type="ECO:0000313" key="3">
    <source>
        <dbReference type="Proteomes" id="UP000285780"/>
    </source>
</evidence>
<organism evidence="2 3">
    <name type="scientific">Tenacibaculum lutimaris</name>
    <dbReference type="NCBI Taxonomy" id="285258"/>
    <lineage>
        <taxon>Bacteria</taxon>
        <taxon>Pseudomonadati</taxon>
        <taxon>Bacteroidota</taxon>
        <taxon>Flavobacteriia</taxon>
        <taxon>Flavobacteriales</taxon>
        <taxon>Flavobacteriaceae</taxon>
        <taxon>Tenacibaculum</taxon>
    </lineage>
</organism>
<dbReference type="InterPro" id="IPR051099">
    <property type="entry name" value="AGR/TXD"/>
</dbReference>
<dbReference type="Pfam" id="PF13899">
    <property type="entry name" value="Thioredoxin_7"/>
    <property type="match status" value="1"/>
</dbReference>
<dbReference type="PANTHER" id="PTHR15337">
    <property type="entry name" value="ANTERIOR GRADIENT PROTEIN-RELATED"/>
    <property type="match status" value="1"/>
</dbReference>
<keyword evidence="3" id="KW-1185">Reference proteome</keyword>
<dbReference type="AlphaFoldDB" id="A0A420DY19"/>
<sequence length="142" mass="16705">MKNLTFLLFILSTVSIFSQESKNKINWHNDIDIAIALGKEKNQDVFIYLGEKKCVPCRAVEKYAYSTKVFQEYAKKFIMVKVYNNLDETKTKELQYFNDAKKRFNTKSVPRFIIIKNGEEIANFFAYIKSPEALIEKINSFY</sequence>
<dbReference type="Gene3D" id="3.40.30.10">
    <property type="entry name" value="Glutaredoxin"/>
    <property type="match status" value="1"/>
</dbReference>
<evidence type="ECO:0000256" key="1">
    <source>
        <dbReference type="ARBA" id="ARBA00022729"/>
    </source>
</evidence>
<proteinExistence type="predicted"/>